<dbReference type="EMBL" id="CP124591">
    <property type="protein sequence ID" value="WZE70965.1"/>
    <property type="molecule type" value="Genomic_DNA"/>
</dbReference>
<gene>
    <name evidence="1" type="ORF">QA539_00245</name>
</gene>
<name>A0AAU6RLA1_9STAP</name>
<accession>A0AAU6RLA1</accession>
<dbReference type="AlphaFoldDB" id="A0AAU6RLA1"/>
<sequence>MSNYIFQQYHSKENVITANFIFFISNIRRISERAYMNFIWNIQGEGIPEDNNFVTPLFKNQIKLRGYNSVPDGMIHQSSNKIIVETKGNGAIFREEQIKGHLNYFDNEDLMIFLTLDKYNLSVSDKLMIDKVVELKNNTLDDQKKNRIKHVHLRFKDIIDKIYEVIDETREFELIDLIEAYSEYLQSENLLDDIEGRMRMCLSGSSFDDNLKHNIYFHPAEKRGYSFKPIEYIGLYTDKAIKAIGKVDKVIVTEINESSLSLKTVYPVGTELSIDEYEIVKNKIMVLGKEKWTNLLNEPHYYYLIEDFIETDYKKTSKGGSMGVRYFNVNELLNRDNLTTEQIANLLSSLYWE</sequence>
<organism evidence="1 2">
    <name type="scientific">Macrococcus psychrotolerans</name>
    <dbReference type="NCBI Taxonomy" id="3039389"/>
    <lineage>
        <taxon>Bacteria</taxon>
        <taxon>Bacillati</taxon>
        <taxon>Bacillota</taxon>
        <taxon>Bacilli</taxon>
        <taxon>Bacillales</taxon>
        <taxon>Staphylococcaceae</taxon>
        <taxon>Macrococcus</taxon>
    </lineage>
</organism>
<evidence type="ECO:0000313" key="2">
    <source>
        <dbReference type="Proteomes" id="UP001465447"/>
    </source>
</evidence>
<reference evidence="1 2" key="1">
    <citation type="submission" date="2023-04" db="EMBL/GenBank/DDBJ databases">
        <title>Macrococci isolated from food, foodproducing animals, and human clinical materials.</title>
        <authorList>
            <person name="Maslanova I."/>
            <person name="Svec P."/>
            <person name="Sedlacek I."/>
            <person name="Novakova D."/>
            <person name="Keller J.E."/>
            <person name="Schwendener S."/>
            <person name="Finstrlova A."/>
            <person name="Botka T."/>
            <person name="Kovarovic V."/>
            <person name="Petras P."/>
            <person name="Perreten V."/>
            <person name="Pantucek R."/>
        </authorList>
    </citation>
    <scope>NUCLEOTIDE SEQUENCE [LARGE SCALE GENOMIC DNA]</scope>
    <source>
        <strain evidence="1 2">CCM 8659</strain>
    </source>
</reference>
<protein>
    <submittedName>
        <fullName evidence="1">Uncharacterized protein</fullName>
    </submittedName>
</protein>
<dbReference type="KEGG" id="mpsh:QA539_00245"/>
<dbReference type="RefSeq" id="WP_419895229.1">
    <property type="nucleotide sequence ID" value="NZ_CP124591.1"/>
</dbReference>
<dbReference type="Proteomes" id="UP001465447">
    <property type="component" value="Chromosome"/>
</dbReference>
<keyword evidence="2" id="KW-1185">Reference proteome</keyword>
<proteinExistence type="predicted"/>
<evidence type="ECO:0000313" key="1">
    <source>
        <dbReference type="EMBL" id="WZE70965.1"/>
    </source>
</evidence>